<keyword evidence="6" id="KW-1185">Reference proteome</keyword>
<dbReference type="EMBL" id="WTPW01000213">
    <property type="protein sequence ID" value="KAF0534179.1"/>
    <property type="molecule type" value="Genomic_DNA"/>
</dbReference>
<keyword evidence="1" id="KW-0732">Signal</keyword>
<dbReference type="Proteomes" id="UP000439903">
    <property type="component" value="Unassembled WGS sequence"/>
</dbReference>
<reference evidence="5 6" key="1">
    <citation type="journal article" date="2019" name="Environ. Microbiol.">
        <title>At the nexus of three kingdoms: the genome of the mycorrhizal fungus Gigaspora margarita provides insights into plant, endobacterial and fungal interactions.</title>
        <authorList>
            <person name="Venice F."/>
            <person name="Ghignone S."/>
            <person name="Salvioli di Fossalunga A."/>
            <person name="Amselem J."/>
            <person name="Novero M."/>
            <person name="Xianan X."/>
            <person name="Sedzielewska Toro K."/>
            <person name="Morin E."/>
            <person name="Lipzen A."/>
            <person name="Grigoriev I.V."/>
            <person name="Henrissat B."/>
            <person name="Martin F.M."/>
            <person name="Bonfante P."/>
        </authorList>
    </citation>
    <scope>NUCLEOTIDE SEQUENCE [LARGE SCALE GENOMIC DNA]</scope>
    <source>
        <strain evidence="5 6">BEG34</strain>
    </source>
</reference>
<dbReference type="Pfam" id="PF00149">
    <property type="entry name" value="Metallophos"/>
    <property type="match status" value="1"/>
</dbReference>
<keyword evidence="3" id="KW-1133">Transmembrane helix</keyword>
<dbReference type="GO" id="GO:0016787">
    <property type="term" value="F:hydrolase activity"/>
    <property type="evidence" value="ECO:0007669"/>
    <property type="project" value="UniProtKB-KW"/>
</dbReference>
<dbReference type="InterPro" id="IPR004843">
    <property type="entry name" value="Calcineurin-like_PHP"/>
</dbReference>
<keyword evidence="3" id="KW-0812">Transmembrane</keyword>
<accession>A0A8H4EQD9</accession>
<dbReference type="AlphaFoldDB" id="A0A8H4EQD9"/>
<dbReference type="PANTHER" id="PTHR10161">
    <property type="entry name" value="TARTRATE-RESISTANT ACID PHOSPHATASE TYPE 5"/>
    <property type="match status" value="1"/>
</dbReference>
<comment type="caution">
    <text evidence="5">The sequence shown here is derived from an EMBL/GenBank/DDBJ whole genome shotgun (WGS) entry which is preliminary data.</text>
</comment>
<evidence type="ECO:0000259" key="4">
    <source>
        <dbReference type="Pfam" id="PF00149"/>
    </source>
</evidence>
<dbReference type="PANTHER" id="PTHR10161:SF14">
    <property type="entry name" value="TARTRATE-RESISTANT ACID PHOSPHATASE TYPE 5"/>
    <property type="match status" value="1"/>
</dbReference>
<protein>
    <submittedName>
        <fullName evidence="5">Metallo-dependent phosphatase</fullName>
    </submittedName>
</protein>
<keyword evidence="3" id="KW-0472">Membrane</keyword>
<evidence type="ECO:0000256" key="2">
    <source>
        <dbReference type="ARBA" id="ARBA00022801"/>
    </source>
</evidence>
<dbReference type="InterPro" id="IPR029052">
    <property type="entry name" value="Metallo-depent_PP-like"/>
</dbReference>
<sequence>MEFSNIFCHTDTNYNNNNFSIIYKYSSRLQNKTKSGFGTLLNKMILLLLFIALIQGIILISGENGANIYERLSDSISDPYPFVFEENYDGGINFLVLGDWGQKGPNTGQPQVAAAMKTWSDSNGTTFVINVGDSFYQTNNSLPAIDPNDHEGVLSITDSKWKTYWLDVYGGKLKDITWFSVGGNHDWYSNVTAEVDYFWDVDSRFFLPSLYYVRKIEFGDGISAAFIHIDTNPYYYNYTTYNHSNNLKQSLHDFDLYTSEQLDDRLNWLEKQLEDVQDADWIFVVGHHPLIGDCRLQNPAYYLMYKLPPIFIKYNVSAYFNGHAHDLSYSAANKTSPVTYFGSGAGGALLGTGCPNPDWISLYTFGFLSVSIPADGKTLYFDFVNANKNDTSPKVIYSGIVSSRK</sequence>
<feature type="transmembrane region" description="Helical" evidence="3">
    <location>
        <begin position="40"/>
        <end position="60"/>
    </location>
</feature>
<evidence type="ECO:0000313" key="6">
    <source>
        <dbReference type="Proteomes" id="UP000439903"/>
    </source>
</evidence>
<dbReference type="SUPFAM" id="SSF56300">
    <property type="entry name" value="Metallo-dependent phosphatases"/>
    <property type="match status" value="1"/>
</dbReference>
<dbReference type="InterPro" id="IPR051558">
    <property type="entry name" value="Metallophosphoesterase_PAP"/>
</dbReference>
<evidence type="ECO:0000256" key="1">
    <source>
        <dbReference type="ARBA" id="ARBA00022729"/>
    </source>
</evidence>
<gene>
    <name evidence="5" type="ORF">F8M41_010101</name>
</gene>
<organism evidence="5 6">
    <name type="scientific">Gigaspora margarita</name>
    <dbReference type="NCBI Taxonomy" id="4874"/>
    <lineage>
        <taxon>Eukaryota</taxon>
        <taxon>Fungi</taxon>
        <taxon>Fungi incertae sedis</taxon>
        <taxon>Mucoromycota</taxon>
        <taxon>Glomeromycotina</taxon>
        <taxon>Glomeromycetes</taxon>
        <taxon>Diversisporales</taxon>
        <taxon>Gigasporaceae</taxon>
        <taxon>Gigaspora</taxon>
    </lineage>
</organism>
<name>A0A8H4EQD9_GIGMA</name>
<evidence type="ECO:0000313" key="5">
    <source>
        <dbReference type="EMBL" id="KAF0534179.1"/>
    </source>
</evidence>
<dbReference type="Gene3D" id="3.60.21.10">
    <property type="match status" value="1"/>
</dbReference>
<dbReference type="OrthoDB" id="411211at2759"/>
<feature type="domain" description="Calcineurin-like phosphoesterase" evidence="4">
    <location>
        <begin position="93"/>
        <end position="326"/>
    </location>
</feature>
<proteinExistence type="predicted"/>
<evidence type="ECO:0000256" key="3">
    <source>
        <dbReference type="SAM" id="Phobius"/>
    </source>
</evidence>
<keyword evidence="2" id="KW-0378">Hydrolase</keyword>